<dbReference type="OrthoDB" id="1097772at2"/>
<dbReference type="Pfam" id="PF14137">
    <property type="entry name" value="DUF4304"/>
    <property type="match status" value="1"/>
</dbReference>
<dbReference type="eggNOG" id="ENOG50332MR">
    <property type="taxonomic scope" value="Bacteria"/>
</dbReference>
<sequence length="242" mass="28577">MFQFLFKKKNKVERNLQLEFNEILKNIVYPFFKELEFRKNGNGFNKNISELTQVVNIQKSRWNHQDNVSFTFNIGFFATEIYTENGNNEIPKFIREYDCQISTRLGQLVKGNDYWYELHKNTTKENLEMEIHSHLNDYLRPFLEKNIDLISLKDLILNDENINLTTSEISKIQILIKVGEIERAKELLNTAFSNALNPKDYVSKIVYPDGTEEIQTSTAKINTEYVERLKRIGKENSITIKY</sequence>
<evidence type="ECO:0008006" key="3">
    <source>
        <dbReference type="Google" id="ProtNLM"/>
    </source>
</evidence>
<gene>
    <name evidence="1" type="ORF">IO89_11120</name>
</gene>
<dbReference type="Proteomes" id="UP000028623">
    <property type="component" value="Unassembled WGS sequence"/>
</dbReference>
<dbReference type="RefSeq" id="WP_034976345.1">
    <property type="nucleotide sequence ID" value="NZ_FOFI01000001.1"/>
</dbReference>
<dbReference type="EMBL" id="JPLY01000004">
    <property type="protein sequence ID" value="KFC20789.1"/>
    <property type="molecule type" value="Genomic_DNA"/>
</dbReference>
<proteinExistence type="predicted"/>
<organism evidence="1 2">
    <name type="scientific">Epilithonimonas lactis</name>
    <dbReference type="NCBI Taxonomy" id="421072"/>
    <lineage>
        <taxon>Bacteria</taxon>
        <taxon>Pseudomonadati</taxon>
        <taxon>Bacteroidota</taxon>
        <taxon>Flavobacteriia</taxon>
        <taxon>Flavobacteriales</taxon>
        <taxon>Weeksellaceae</taxon>
        <taxon>Chryseobacterium group</taxon>
        <taxon>Epilithonimonas</taxon>
    </lineage>
</organism>
<comment type="caution">
    <text evidence="1">The sequence shown here is derived from an EMBL/GenBank/DDBJ whole genome shotgun (WGS) entry which is preliminary data.</text>
</comment>
<dbReference type="STRING" id="421072.SAMN04488097_0095"/>
<protein>
    <recommendedName>
        <fullName evidence="3">DUF4304 domain-containing protein</fullName>
    </recommendedName>
</protein>
<accession>A0A085BE94</accession>
<dbReference type="InterPro" id="IPR025412">
    <property type="entry name" value="DUF4304"/>
</dbReference>
<reference evidence="1 2" key="1">
    <citation type="submission" date="2014-07" db="EMBL/GenBank/DDBJ databases">
        <title>Epilithonimonas lactis LMG 22401 Genome.</title>
        <authorList>
            <person name="Pipes S.E."/>
            <person name="Stropko S.J."/>
        </authorList>
    </citation>
    <scope>NUCLEOTIDE SEQUENCE [LARGE SCALE GENOMIC DNA]</scope>
    <source>
        <strain evidence="1 2">LMG 24401</strain>
    </source>
</reference>
<evidence type="ECO:0000313" key="1">
    <source>
        <dbReference type="EMBL" id="KFC20789.1"/>
    </source>
</evidence>
<evidence type="ECO:0000313" key="2">
    <source>
        <dbReference type="Proteomes" id="UP000028623"/>
    </source>
</evidence>
<name>A0A085BE94_9FLAO</name>
<keyword evidence="2" id="KW-1185">Reference proteome</keyword>
<dbReference type="AlphaFoldDB" id="A0A085BE94"/>